<gene>
    <name evidence="1" type="ORF">MRB53_014446</name>
</gene>
<dbReference type="EMBL" id="CM056812">
    <property type="protein sequence ID" value="KAJ8618260.1"/>
    <property type="molecule type" value="Genomic_DNA"/>
</dbReference>
<comment type="caution">
    <text evidence="1">The sequence shown here is derived from an EMBL/GenBank/DDBJ whole genome shotgun (WGS) entry which is preliminary data.</text>
</comment>
<sequence length="246" mass="28738">MKRPHLHFQGSILEQLLWRLQRHNCQLHFCLLWLQQRLTISLFRTLCFGCKLDDRINTDSASKMSTSSNVIPMQPSHDLLPTSTVKSTEAEEGLELSTVPLEPSKSPKRSKTIKIMEERPAWLPEGWRMEVRTRTSIKRAGFRDRYYYNPKVHHCFRSRKEVEHFLETGTIREHKPKPKKVESANVIRQNPLRFNIKTCPAKVSWVLSNFGKGLWTPYINNEEVPKPTKDLWAAAMEDIINDANNF</sequence>
<evidence type="ECO:0000313" key="1">
    <source>
        <dbReference type="EMBL" id="KAJ8618260.1"/>
    </source>
</evidence>
<keyword evidence="2" id="KW-1185">Reference proteome</keyword>
<reference evidence="1 2" key="1">
    <citation type="journal article" date="2022" name="Hortic Res">
        <title>A haplotype resolved chromosomal level avocado genome allows analysis of novel avocado genes.</title>
        <authorList>
            <person name="Nath O."/>
            <person name="Fletcher S.J."/>
            <person name="Hayward A."/>
            <person name="Shaw L.M."/>
            <person name="Masouleh A.K."/>
            <person name="Furtado A."/>
            <person name="Henry R.J."/>
            <person name="Mitter N."/>
        </authorList>
    </citation>
    <scope>NUCLEOTIDE SEQUENCE [LARGE SCALE GENOMIC DNA]</scope>
    <source>
        <strain evidence="2">cv. Hass</strain>
    </source>
</reference>
<name>A0ACC2KAY5_PERAE</name>
<proteinExistence type="predicted"/>
<accession>A0ACC2KAY5</accession>
<protein>
    <submittedName>
        <fullName evidence="1">Uncharacterized protein</fullName>
    </submittedName>
</protein>
<evidence type="ECO:0000313" key="2">
    <source>
        <dbReference type="Proteomes" id="UP001234297"/>
    </source>
</evidence>
<organism evidence="1 2">
    <name type="scientific">Persea americana</name>
    <name type="common">Avocado</name>
    <dbReference type="NCBI Taxonomy" id="3435"/>
    <lineage>
        <taxon>Eukaryota</taxon>
        <taxon>Viridiplantae</taxon>
        <taxon>Streptophyta</taxon>
        <taxon>Embryophyta</taxon>
        <taxon>Tracheophyta</taxon>
        <taxon>Spermatophyta</taxon>
        <taxon>Magnoliopsida</taxon>
        <taxon>Magnoliidae</taxon>
        <taxon>Laurales</taxon>
        <taxon>Lauraceae</taxon>
        <taxon>Persea</taxon>
    </lineage>
</organism>
<dbReference type="Proteomes" id="UP001234297">
    <property type="component" value="Chromosome 4"/>
</dbReference>